<dbReference type="PATRIC" id="fig|1300222.3.peg.2846"/>
<evidence type="ECO:0000313" key="2">
    <source>
        <dbReference type="Proteomes" id="UP000012081"/>
    </source>
</evidence>
<dbReference type="STRING" id="1300222.I532_13599"/>
<dbReference type="AlphaFoldDB" id="M8EB34"/>
<dbReference type="OrthoDB" id="2471827at2"/>
<protein>
    <submittedName>
        <fullName evidence="1">Uncharacterized protein</fullName>
    </submittedName>
</protein>
<keyword evidence="2" id="KW-1185">Reference proteome</keyword>
<comment type="caution">
    <text evidence="1">The sequence shown here is derived from an EMBL/GenBank/DDBJ whole genome shotgun (WGS) entry which is preliminary data.</text>
</comment>
<organism evidence="1 2">
    <name type="scientific">Brevibacillus borstelensis AK1</name>
    <dbReference type="NCBI Taxonomy" id="1300222"/>
    <lineage>
        <taxon>Bacteria</taxon>
        <taxon>Bacillati</taxon>
        <taxon>Bacillota</taxon>
        <taxon>Bacilli</taxon>
        <taxon>Bacillales</taxon>
        <taxon>Paenibacillaceae</taxon>
        <taxon>Brevibacillus</taxon>
    </lineage>
</organism>
<gene>
    <name evidence="1" type="ORF">I532_13599</name>
</gene>
<dbReference type="RefSeq" id="WP_003388865.1">
    <property type="nucleotide sequence ID" value="NZ_APBN01000004.1"/>
</dbReference>
<accession>M8EB34</accession>
<evidence type="ECO:0000313" key="1">
    <source>
        <dbReference type="EMBL" id="EMT52695.1"/>
    </source>
</evidence>
<sequence>MQGYVYEARCVYDPDGCYRAWKEEAIRFLESEEGKSKMLVQARTVVDERKRWAEEALLGGLAKTAWLAGVSAWLDAVIMYAWFEKRTLATGKLVPAMRELAAYGEFVSLFPAMYRDDHDLWERFHSVAAYRRYFREAGGDEFACSELQDLLMERKLERLVRQRDEEAARWLLLTEAAWLYLSCSEEESLDEHVAALPLPLQEKLGKIGFSEANADMIRHVGRLSDQVVEAVFQRRN</sequence>
<proteinExistence type="predicted"/>
<dbReference type="Proteomes" id="UP000012081">
    <property type="component" value="Unassembled WGS sequence"/>
</dbReference>
<dbReference type="EMBL" id="APBN01000004">
    <property type="protein sequence ID" value="EMT52695.1"/>
    <property type="molecule type" value="Genomic_DNA"/>
</dbReference>
<name>M8EB34_9BACL</name>
<reference evidence="1 2" key="1">
    <citation type="submission" date="2013-03" db="EMBL/GenBank/DDBJ databases">
        <title>Assembly of a new bacterial strain Brevibacillus borstelensis AK1.</title>
        <authorList>
            <person name="Rajan I."/>
            <person name="PoliReddy D."/>
            <person name="Sugumar T."/>
            <person name="Rathinam K."/>
            <person name="Alqarawi S."/>
            <person name="Khalil A.B."/>
            <person name="Sivakumar N."/>
        </authorList>
    </citation>
    <scope>NUCLEOTIDE SEQUENCE [LARGE SCALE GENOMIC DNA]</scope>
    <source>
        <strain evidence="1 2">AK1</strain>
    </source>
</reference>